<comment type="caution">
    <text evidence="1">The sequence shown here is derived from an EMBL/GenBank/DDBJ whole genome shotgun (WGS) entry which is preliminary data.</text>
</comment>
<dbReference type="AlphaFoldDB" id="A0A0F9NZY0"/>
<evidence type="ECO:0000313" key="1">
    <source>
        <dbReference type="EMBL" id="KKN25065.1"/>
    </source>
</evidence>
<sequence>MGRSTRNKVRFQIEKSADCMDRCLAHLKNATDLGDGNSTPINASMPNLVSLVLSVKDVLLKFRSEL</sequence>
<protein>
    <submittedName>
        <fullName evidence="1">Uncharacterized protein</fullName>
    </submittedName>
</protein>
<reference evidence="1" key="1">
    <citation type="journal article" date="2015" name="Nature">
        <title>Complex archaea that bridge the gap between prokaryotes and eukaryotes.</title>
        <authorList>
            <person name="Spang A."/>
            <person name="Saw J.H."/>
            <person name="Jorgensen S.L."/>
            <person name="Zaremba-Niedzwiedzka K."/>
            <person name="Martijn J."/>
            <person name="Lind A.E."/>
            <person name="van Eijk R."/>
            <person name="Schleper C."/>
            <person name="Guy L."/>
            <person name="Ettema T.J."/>
        </authorList>
    </citation>
    <scope>NUCLEOTIDE SEQUENCE</scope>
</reference>
<name>A0A0F9NZY0_9ZZZZ</name>
<proteinExistence type="predicted"/>
<gene>
    <name evidence="1" type="ORF">LCGC14_0888480</name>
</gene>
<dbReference type="EMBL" id="LAZR01002832">
    <property type="protein sequence ID" value="KKN25065.1"/>
    <property type="molecule type" value="Genomic_DNA"/>
</dbReference>
<organism evidence="1">
    <name type="scientific">marine sediment metagenome</name>
    <dbReference type="NCBI Taxonomy" id="412755"/>
    <lineage>
        <taxon>unclassified sequences</taxon>
        <taxon>metagenomes</taxon>
        <taxon>ecological metagenomes</taxon>
    </lineage>
</organism>
<accession>A0A0F9NZY0</accession>